<evidence type="ECO:0000259" key="15">
    <source>
        <dbReference type="Pfam" id="PF04560"/>
    </source>
</evidence>
<dbReference type="GO" id="GO:0005730">
    <property type="term" value="C:nucleolus"/>
    <property type="evidence" value="ECO:0007669"/>
    <property type="project" value="UniProtKB-SubCell"/>
</dbReference>
<feature type="domain" description="RNA polymerase beta subunit protrusion" evidence="17">
    <location>
        <begin position="31"/>
        <end position="415"/>
    </location>
</feature>
<organism evidence="20 21">
    <name type="scientific">Pseudocohnilembus persalinus</name>
    <name type="common">Ciliate</name>
    <dbReference type="NCBI Taxonomy" id="266149"/>
    <lineage>
        <taxon>Eukaryota</taxon>
        <taxon>Sar</taxon>
        <taxon>Alveolata</taxon>
        <taxon>Ciliophora</taxon>
        <taxon>Intramacronucleata</taxon>
        <taxon>Oligohymenophorea</taxon>
        <taxon>Scuticociliatia</taxon>
        <taxon>Philasterida</taxon>
        <taxon>Pseudocohnilembidae</taxon>
        <taxon>Pseudocohnilembus</taxon>
    </lineage>
</organism>
<keyword evidence="6" id="KW-0479">Metal-binding</keyword>
<evidence type="ECO:0000256" key="10">
    <source>
        <dbReference type="ARBA" id="ARBA00023242"/>
    </source>
</evidence>
<dbReference type="Pfam" id="PF04563">
    <property type="entry name" value="RNA_pol_Rpb2_1"/>
    <property type="match status" value="1"/>
</dbReference>
<dbReference type="Pfam" id="PF04565">
    <property type="entry name" value="RNA_pol_Rpb2_3"/>
    <property type="match status" value="1"/>
</dbReference>
<dbReference type="InterPro" id="IPR015712">
    <property type="entry name" value="DNA-dir_RNA_pol_su2"/>
</dbReference>
<dbReference type="Proteomes" id="UP000054937">
    <property type="component" value="Unassembled WGS sequence"/>
</dbReference>
<feature type="domain" description="DNA-directed RNA polymerase I subunit RPA2" evidence="19">
    <location>
        <begin position="573"/>
        <end position="635"/>
    </location>
</feature>
<dbReference type="Gene3D" id="2.40.270.10">
    <property type="entry name" value="DNA-directed RNA polymerase, subunit 2, domain 6"/>
    <property type="match status" value="1"/>
</dbReference>
<evidence type="ECO:0000313" key="21">
    <source>
        <dbReference type="Proteomes" id="UP000054937"/>
    </source>
</evidence>
<evidence type="ECO:0000256" key="5">
    <source>
        <dbReference type="ARBA" id="ARBA00022695"/>
    </source>
</evidence>
<evidence type="ECO:0000256" key="6">
    <source>
        <dbReference type="ARBA" id="ARBA00022723"/>
    </source>
</evidence>
<keyword evidence="8" id="KW-0862">Zinc</keyword>
<evidence type="ECO:0000256" key="1">
    <source>
        <dbReference type="ARBA" id="ARBA00004604"/>
    </source>
</evidence>
<dbReference type="GO" id="GO:0000428">
    <property type="term" value="C:DNA-directed RNA polymerase complex"/>
    <property type="evidence" value="ECO:0007669"/>
    <property type="project" value="UniProtKB-KW"/>
</dbReference>
<keyword evidence="7" id="KW-0863">Zinc-finger</keyword>
<dbReference type="EMBL" id="LDAU01000114">
    <property type="protein sequence ID" value="KRX04528.1"/>
    <property type="molecule type" value="Genomic_DNA"/>
</dbReference>
<evidence type="ECO:0000259" key="16">
    <source>
        <dbReference type="Pfam" id="PF04561"/>
    </source>
</evidence>
<dbReference type="FunFam" id="3.90.1100.10:FF:000008">
    <property type="entry name" value="DNA-directed RNA polymerase subunit beta"/>
    <property type="match status" value="1"/>
</dbReference>
<feature type="domain" description="RNA polymerase Rpb2" evidence="18">
    <location>
        <begin position="461"/>
        <end position="524"/>
    </location>
</feature>
<comment type="subcellular location">
    <subcellularLocation>
        <location evidence="1">Nucleus</location>
        <location evidence="1">Nucleolus</location>
    </subcellularLocation>
</comment>
<comment type="similarity">
    <text evidence="2 12">Belongs to the RNA polymerase beta chain family.</text>
</comment>
<evidence type="ECO:0000256" key="13">
    <source>
        <dbReference type="RuleBase" id="RU363031"/>
    </source>
</evidence>
<reference evidence="20 21" key="1">
    <citation type="journal article" date="2015" name="Sci. Rep.">
        <title>Genome of the facultative scuticociliatosis pathogen Pseudocohnilembus persalinus provides insight into its virulence through horizontal gene transfer.</title>
        <authorList>
            <person name="Xiong J."/>
            <person name="Wang G."/>
            <person name="Cheng J."/>
            <person name="Tian M."/>
            <person name="Pan X."/>
            <person name="Warren A."/>
            <person name="Jiang C."/>
            <person name="Yuan D."/>
            <person name="Miao W."/>
        </authorList>
    </citation>
    <scope>NUCLEOTIDE SEQUENCE [LARGE SCALE GENOMIC DNA]</scope>
    <source>
        <strain evidence="20">36N120E</strain>
    </source>
</reference>
<dbReference type="FunFam" id="2.40.270.10:FF:000011">
    <property type="entry name" value="DNA-directed RNA polymerase subunit beta"/>
    <property type="match status" value="1"/>
</dbReference>
<feature type="domain" description="RNA polymerase Rpb2" evidence="15">
    <location>
        <begin position="1052"/>
        <end position="1161"/>
    </location>
</feature>
<evidence type="ECO:0000256" key="2">
    <source>
        <dbReference type="ARBA" id="ARBA00006835"/>
    </source>
</evidence>
<evidence type="ECO:0000256" key="8">
    <source>
        <dbReference type="ARBA" id="ARBA00022833"/>
    </source>
</evidence>
<dbReference type="PROSITE" id="PS01166">
    <property type="entry name" value="RNA_POL_BETA"/>
    <property type="match status" value="1"/>
</dbReference>
<dbReference type="Gene3D" id="3.90.1100.10">
    <property type="match status" value="1"/>
</dbReference>
<dbReference type="InterPro" id="IPR007644">
    <property type="entry name" value="RNA_pol_bsu_protrusion"/>
</dbReference>
<dbReference type="EC" id="2.7.7.6" evidence="13"/>
<evidence type="ECO:0000256" key="12">
    <source>
        <dbReference type="RuleBase" id="RU000434"/>
    </source>
</evidence>
<keyword evidence="10" id="KW-0539">Nucleus</keyword>
<keyword evidence="4 13" id="KW-0808">Transferase</keyword>
<dbReference type="Pfam" id="PF04560">
    <property type="entry name" value="RNA_pol_Rpb2_7"/>
    <property type="match status" value="1"/>
</dbReference>
<keyword evidence="5 13" id="KW-0548">Nucleotidyltransferase</keyword>
<dbReference type="Pfam" id="PF04561">
    <property type="entry name" value="RNA_pol_Rpb2_2"/>
    <property type="match status" value="1"/>
</dbReference>
<comment type="function">
    <text evidence="13">DNA-dependent RNA polymerase catalyzes the transcription of DNA into RNA using the four ribonucleoside triphosphates as substrates.</text>
</comment>
<dbReference type="InterPro" id="IPR037033">
    <property type="entry name" value="DNA-dir_RNAP_su2_hyb_sf"/>
</dbReference>
<evidence type="ECO:0000259" key="17">
    <source>
        <dbReference type="Pfam" id="PF04563"/>
    </source>
</evidence>
<dbReference type="PANTHER" id="PTHR20856">
    <property type="entry name" value="DNA-DIRECTED RNA POLYMERASE I SUBUNIT 2"/>
    <property type="match status" value="1"/>
</dbReference>
<dbReference type="Gene3D" id="3.90.1800.10">
    <property type="entry name" value="RNA polymerase alpha subunit dimerisation domain"/>
    <property type="match status" value="1"/>
</dbReference>
<dbReference type="GO" id="GO:0003677">
    <property type="term" value="F:DNA binding"/>
    <property type="evidence" value="ECO:0007669"/>
    <property type="project" value="InterPro"/>
</dbReference>
<dbReference type="SUPFAM" id="SSF64484">
    <property type="entry name" value="beta and beta-prime subunits of DNA dependent RNA-polymerase"/>
    <property type="match status" value="1"/>
</dbReference>
<dbReference type="CDD" id="cd00653">
    <property type="entry name" value="RNA_pol_B_RPB2"/>
    <property type="match status" value="1"/>
</dbReference>
<dbReference type="InterPro" id="IPR007120">
    <property type="entry name" value="DNA-dir_RNAP_su2_dom"/>
</dbReference>
<dbReference type="InterPro" id="IPR009674">
    <property type="entry name" value="Rpa2_dom_4"/>
</dbReference>
<evidence type="ECO:0000259" key="14">
    <source>
        <dbReference type="Pfam" id="PF00562"/>
    </source>
</evidence>
<dbReference type="Gene3D" id="3.90.1110.10">
    <property type="entry name" value="RNA polymerase Rpb2, domain 2"/>
    <property type="match status" value="1"/>
</dbReference>
<keyword evidence="21" id="KW-1185">Reference proteome</keyword>
<comment type="catalytic activity">
    <reaction evidence="11">
        <text>RNA(n) + a ribonucleoside 5'-triphosphate = RNA(n+1) + diphosphate</text>
        <dbReference type="Rhea" id="RHEA:21248"/>
        <dbReference type="Rhea" id="RHEA-COMP:14527"/>
        <dbReference type="Rhea" id="RHEA-COMP:17342"/>
        <dbReference type="ChEBI" id="CHEBI:33019"/>
        <dbReference type="ChEBI" id="CHEBI:61557"/>
        <dbReference type="ChEBI" id="CHEBI:140395"/>
        <dbReference type="EC" id="2.7.7.6"/>
    </reaction>
    <physiologicalReaction direction="left-to-right" evidence="11">
        <dbReference type="Rhea" id="RHEA:21249"/>
    </physiologicalReaction>
</comment>
<dbReference type="InterPro" id="IPR014724">
    <property type="entry name" value="RNA_pol_RPB2_OB-fold"/>
</dbReference>
<evidence type="ECO:0000313" key="20">
    <source>
        <dbReference type="EMBL" id="KRX04528.1"/>
    </source>
</evidence>
<evidence type="ECO:0000259" key="19">
    <source>
        <dbReference type="Pfam" id="PF06883"/>
    </source>
</evidence>
<keyword evidence="3 13" id="KW-0240">DNA-directed RNA polymerase</keyword>
<evidence type="ECO:0000256" key="9">
    <source>
        <dbReference type="ARBA" id="ARBA00023163"/>
    </source>
</evidence>
<dbReference type="InterPro" id="IPR007642">
    <property type="entry name" value="RNA_pol_Rpb2_2"/>
</dbReference>
<proteinExistence type="inferred from homology"/>
<name>A0A0V0QR74_PSEPJ</name>
<dbReference type="InterPro" id="IPR007645">
    <property type="entry name" value="RNA_pol_Rpb2_3"/>
</dbReference>
<dbReference type="InterPro" id="IPR007641">
    <property type="entry name" value="RNA_pol_Rpb2_7"/>
</dbReference>
<gene>
    <name evidence="20" type="ORF">PPERSA_04343</name>
</gene>
<comment type="caution">
    <text evidence="20">The sequence shown here is derived from an EMBL/GenBank/DDBJ whole genome shotgun (WGS) entry which is preliminary data.</text>
</comment>
<dbReference type="GO" id="GO:0008270">
    <property type="term" value="F:zinc ion binding"/>
    <property type="evidence" value="ECO:0007669"/>
    <property type="project" value="UniProtKB-KW"/>
</dbReference>
<dbReference type="InterPro" id="IPR007121">
    <property type="entry name" value="RNA_pol_bsu_CS"/>
</dbReference>
<feature type="domain" description="RNA polymerase Rpb2" evidence="16">
    <location>
        <begin position="216"/>
        <end position="375"/>
    </location>
</feature>
<dbReference type="AlphaFoldDB" id="A0A0V0QR74"/>
<dbReference type="Pfam" id="PF00562">
    <property type="entry name" value="RNA_pol_Rpb2_6"/>
    <property type="match status" value="1"/>
</dbReference>
<dbReference type="FunCoup" id="A0A0V0QR74">
    <property type="interactions" value="328"/>
</dbReference>
<dbReference type="GO" id="GO:0003899">
    <property type="term" value="F:DNA-directed RNA polymerase activity"/>
    <property type="evidence" value="ECO:0007669"/>
    <property type="project" value="UniProtKB-EC"/>
</dbReference>
<evidence type="ECO:0000256" key="4">
    <source>
        <dbReference type="ARBA" id="ARBA00022679"/>
    </source>
</evidence>
<dbReference type="FunFam" id="3.90.1800.10:FF:000004">
    <property type="entry name" value="DNA-directed RNA polymerase subunit beta"/>
    <property type="match status" value="1"/>
</dbReference>
<feature type="domain" description="DNA-directed RNA polymerase subunit 2 hybrid-binding" evidence="14">
    <location>
        <begin position="684"/>
        <end position="1050"/>
    </location>
</feature>
<dbReference type="GO" id="GO:0032549">
    <property type="term" value="F:ribonucleoside binding"/>
    <property type="evidence" value="ECO:0007669"/>
    <property type="project" value="InterPro"/>
</dbReference>
<dbReference type="InterPro" id="IPR037034">
    <property type="entry name" value="RNA_pol_Rpb2_2_sf"/>
</dbReference>
<accession>A0A0V0QR74</accession>
<dbReference type="OMA" id="FFGVVHY"/>
<dbReference type="Gene3D" id="3.90.1070.20">
    <property type="match status" value="1"/>
</dbReference>
<dbReference type="OrthoDB" id="10248617at2759"/>
<evidence type="ECO:0000259" key="18">
    <source>
        <dbReference type="Pfam" id="PF04565"/>
    </source>
</evidence>
<protein>
    <recommendedName>
        <fullName evidence="13">DNA-directed RNA polymerase subunit beta</fullName>
        <ecNumber evidence="13">2.7.7.6</ecNumber>
    </recommendedName>
</protein>
<dbReference type="GO" id="GO:0006351">
    <property type="term" value="P:DNA-templated transcription"/>
    <property type="evidence" value="ECO:0007669"/>
    <property type="project" value="InterPro"/>
</dbReference>
<dbReference type="InParanoid" id="A0A0V0QR74"/>
<evidence type="ECO:0000256" key="3">
    <source>
        <dbReference type="ARBA" id="ARBA00022478"/>
    </source>
</evidence>
<sequence>MQEKLTREQFLERAKQRNLELATKIKDAAYHHIDSFNYMVDTGFQEIVKYMPPVEIINENREDKKSYLPFKKMTIYYESLELGEPIKSQAGVQIKDSRLLPFECRVAKKTYGAPLYATINRVIDGQSERIKVNLGDIPVVVRSQNCHLSKMSNYQLVHEAHEDNNEFGGYFIINGNEKIFRMLILQKRNYPIAFTRGGYVNRGPNYTHFACQAKCTRPDLYSKTITLHYVSDGNVFLRILHRKQEFLIPVIIILKALVEATDIQIYNRLVQGQTHKSAIHDRVEVMIRGGKSLGLQRQDECLAYLGKNFRIVLNVTNPEINDRQVGQMFLDENICVHLDNGMDKFNFISLMIQKLYALVSDEILPDNLDSLQNQECLLPGHFYMMFLREKLEESLFAFRSKVFKDGSRAKDAQKTKGIDYVARTMSQVSGVGKKIEYLLSTGNLKSNTGLDLMQAKGFAIIADKLNNMRFLSHFRSIHRGAYFAEMKTTTVRKLLPEQWGFICPVHTPDGGPCGLLQHIAAECKPLTRQNYNPAKHADIVQVCVELGMTPGVNDLSIVYNPDNYNVLLDGRIIGYIDEDLVDEFAKSLRYLKVEQNKEKLLPEDLEVGYIPKTYLSKNPTYPGVYLSTTEARFIRPVKHLQLNKTEWIGPFEQPNLSIAVMEEDIREDTEYQEISYGHNLSILAQMIPFMNYNQSPRNMYQCQMAKQTMGTPQHNFPYRFDNKSYRILNPQMPLVKGCYQDDYAFSEYPSGTNAVVAVISYTGYDMEDACIINKSSFERGFGHGCVYKNFGFEINEVGRGDAEKNKFKMIHQEKQNLKINNVQLPEGIQIDGIPKIGSVLKKGTPVLTIYDTTRNTAKTYYHKETEAGRLDGVAIVAGDSPGDIKVEYRLRIPRNPVIGDKFSSRHGQKGVMSVLWPHIDMPFTETGIVPDLIINPHAFPSRMTIGMLIESMAGKSAALNGEIQSYQPFEPFENDNAFDFFGKQLLEHGYQHAGNEVMYSGTYGKIMKCDIFIGNVYYQRLRHMVSDKSQARSQGPVDILTQQPIKGRKRGGGIRLGEMERDALLAHGISFALHDRFMNCSDYSEGYVCNKCGSMLSAYQQVELLSGNQIEQQAHQNGKLGKNKAYCSNCKESNCSKIRMPFVLRYLTNELAAMNVKMTYKLQ</sequence>
<evidence type="ECO:0000256" key="11">
    <source>
        <dbReference type="ARBA" id="ARBA00047768"/>
    </source>
</evidence>
<dbReference type="Pfam" id="PF06883">
    <property type="entry name" value="RNA_pol_Rpa2_4"/>
    <property type="match status" value="1"/>
</dbReference>
<keyword evidence="9 13" id="KW-0804">Transcription</keyword>
<evidence type="ECO:0000256" key="7">
    <source>
        <dbReference type="ARBA" id="ARBA00022771"/>
    </source>
</evidence>
<dbReference type="FunFam" id="3.90.1100.10:FF:000016">
    <property type="entry name" value="DNA-directed RNA polymerase subunit beta"/>
    <property type="match status" value="1"/>
</dbReference>
<dbReference type="Gene3D" id="2.40.50.150">
    <property type="match status" value="1"/>
</dbReference>